<dbReference type="EMBL" id="MN740319">
    <property type="protein sequence ID" value="QHT99934.1"/>
    <property type="molecule type" value="Genomic_DNA"/>
</dbReference>
<protein>
    <submittedName>
        <fullName evidence="1">Uncharacterized protein</fullName>
    </submittedName>
</protein>
<accession>A0A6C0J2N4</accession>
<proteinExistence type="predicted"/>
<organism evidence="1">
    <name type="scientific">viral metagenome</name>
    <dbReference type="NCBI Taxonomy" id="1070528"/>
    <lineage>
        <taxon>unclassified sequences</taxon>
        <taxon>metagenomes</taxon>
        <taxon>organismal metagenomes</taxon>
    </lineage>
</organism>
<dbReference type="AlphaFoldDB" id="A0A6C0J2N4"/>
<evidence type="ECO:0000313" key="1">
    <source>
        <dbReference type="EMBL" id="QHT99934.1"/>
    </source>
</evidence>
<reference evidence="1" key="1">
    <citation type="journal article" date="2020" name="Nature">
        <title>Giant virus diversity and host interactions through global metagenomics.</title>
        <authorList>
            <person name="Schulz F."/>
            <person name="Roux S."/>
            <person name="Paez-Espino D."/>
            <person name="Jungbluth S."/>
            <person name="Walsh D.A."/>
            <person name="Denef V.J."/>
            <person name="McMahon K.D."/>
            <person name="Konstantinidis K.T."/>
            <person name="Eloe-Fadrosh E.A."/>
            <person name="Kyrpides N.C."/>
            <person name="Woyke T."/>
        </authorList>
    </citation>
    <scope>NUCLEOTIDE SEQUENCE</scope>
    <source>
        <strain evidence="1">GVMAG-M-3300025778-1</strain>
    </source>
</reference>
<sequence>METRAKRQQACSAREVIDKPKTVSDAYNIKNQCLKWNDKYVKILTKDPIVPKEPVSKEGRVTKDGIYTFLVTESGKLWTAPVESITEYGSLHDTMVYESKATSVLYAGELRKTGKEIEFNLQSGTYMKSFLSDHPDCEEYLKKETTEVLEKAHPEADVQFVEETLVTPANIPLTKEDLDKFHGLGFEIRLYKDRNVCKANPVMLDAQLTAATRQATYAQSKGMPVPVDTQAFITGLKKMMELHSSNYELYNSKMPTLSTVPMPKGGRRTRRWIQGVTKTMKRGAFTRQALRSHKTPEQYADSVLAHPKRHSKVTLRRARFLKNIRR</sequence>
<name>A0A6C0J2N4_9ZZZZ</name>